<dbReference type="PROSITE" id="PS51257">
    <property type="entry name" value="PROKAR_LIPOPROTEIN"/>
    <property type="match status" value="1"/>
</dbReference>
<dbReference type="Gene3D" id="2.60.220.30">
    <property type="match status" value="1"/>
</dbReference>
<feature type="compositionally biased region" description="Low complexity" evidence="1">
    <location>
        <begin position="29"/>
        <end position="41"/>
    </location>
</feature>
<feature type="signal peptide" evidence="2">
    <location>
        <begin position="1"/>
        <end position="24"/>
    </location>
</feature>
<proteinExistence type="predicted"/>
<keyword evidence="2" id="KW-0732">Signal</keyword>
<evidence type="ECO:0000256" key="2">
    <source>
        <dbReference type="SAM" id="SignalP"/>
    </source>
</evidence>
<protein>
    <recommendedName>
        <fullName evidence="5">ZU5 domain-containing protein</fullName>
    </recommendedName>
</protein>
<name>A0A7G5H1L2_9BACT</name>
<accession>A0A7G5H1L2</accession>
<evidence type="ECO:0000256" key="1">
    <source>
        <dbReference type="SAM" id="MobiDB-lite"/>
    </source>
</evidence>
<sequence>MNRFLYVPLFFLVGLLACQKSTDAVNPVDTTKPADTTTHTPSPHTGVVYEHGAPVGQPIQKTIGPEGGTLASADGTLSMTIPAGAVSKATTFTMQPVTPTLPGLINGQSFRLLPEGQTFDKPIKLQYKYNVDSLDGTSAQALFMAYQGSDGYWKALLNTELDETTQTLTVSTKHFSDWGAFAEYTLEAKPDYLSPGQSSTLQLYSYSGDLVSSLTSSDLEVHLSRQKTLEDPSNIRNWRVVGKGKLDVAASNVQATYSSPAGSAQGADLVTVDVYNFLPPDQQPRKGATGKAVLMKTIRYGGTYFRVTIDGKPINSKGNYGFTSPSIQTFGTMLDGGQTLSLLIHKPSLAPGVTPYASIETEGRAEVALGEGNRNLTSNHAYCDSDGWISYSEASPWNAFIDEVKVINGVTFVTGTFKAEVYWVEGNCPNLKIDKRMVSAEFKVAMAN</sequence>
<dbReference type="RefSeq" id="WP_182462352.1">
    <property type="nucleotide sequence ID" value="NZ_CP059732.1"/>
</dbReference>
<evidence type="ECO:0000313" key="4">
    <source>
        <dbReference type="Proteomes" id="UP000515369"/>
    </source>
</evidence>
<dbReference type="KEGG" id="sfol:H3H32_08975"/>
<evidence type="ECO:0000313" key="3">
    <source>
        <dbReference type="EMBL" id="QMW05004.1"/>
    </source>
</evidence>
<dbReference type="Proteomes" id="UP000515369">
    <property type="component" value="Chromosome"/>
</dbReference>
<organism evidence="3 4">
    <name type="scientific">Spirosoma foliorum</name>
    <dbReference type="NCBI Taxonomy" id="2710596"/>
    <lineage>
        <taxon>Bacteria</taxon>
        <taxon>Pseudomonadati</taxon>
        <taxon>Bacteroidota</taxon>
        <taxon>Cytophagia</taxon>
        <taxon>Cytophagales</taxon>
        <taxon>Cytophagaceae</taxon>
        <taxon>Spirosoma</taxon>
    </lineage>
</organism>
<keyword evidence="4" id="KW-1185">Reference proteome</keyword>
<gene>
    <name evidence="3" type="ORF">H3H32_08975</name>
</gene>
<feature type="chain" id="PRO_5028913125" description="ZU5 domain-containing protein" evidence="2">
    <location>
        <begin position="25"/>
        <end position="448"/>
    </location>
</feature>
<dbReference type="EMBL" id="CP059732">
    <property type="protein sequence ID" value="QMW05004.1"/>
    <property type="molecule type" value="Genomic_DNA"/>
</dbReference>
<dbReference type="AlphaFoldDB" id="A0A7G5H1L2"/>
<evidence type="ECO:0008006" key="5">
    <source>
        <dbReference type="Google" id="ProtNLM"/>
    </source>
</evidence>
<feature type="region of interest" description="Disordered" evidence="1">
    <location>
        <begin position="25"/>
        <end position="46"/>
    </location>
</feature>
<reference evidence="3 4" key="1">
    <citation type="submission" date="2020-07" db="EMBL/GenBank/DDBJ databases">
        <title>Spirosoma foliorum sp. nov., isolated from the leaves on the Nejang mountain Korea, Republic of.</title>
        <authorList>
            <person name="Ho H."/>
            <person name="Lee Y.-J."/>
            <person name="Nurcahyanto D.-A."/>
            <person name="Kim S.-G."/>
        </authorList>
    </citation>
    <scope>NUCLEOTIDE SEQUENCE [LARGE SCALE GENOMIC DNA]</scope>
    <source>
        <strain evidence="3 4">PL0136</strain>
    </source>
</reference>